<organism evidence="1 2">
    <name type="scientific">Colletotrichum navitas</name>
    <dbReference type="NCBI Taxonomy" id="681940"/>
    <lineage>
        <taxon>Eukaryota</taxon>
        <taxon>Fungi</taxon>
        <taxon>Dikarya</taxon>
        <taxon>Ascomycota</taxon>
        <taxon>Pezizomycotina</taxon>
        <taxon>Sordariomycetes</taxon>
        <taxon>Hypocreomycetidae</taxon>
        <taxon>Glomerellales</taxon>
        <taxon>Glomerellaceae</taxon>
        <taxon>Colletotrichum</taxon>
        <taxon>Colletotrichum graminicola species complex</taxon>
    </lineage>
</organism>
<dbReference type="GeneID" id="85440906"/>
<comment type="caution">
    <text evidence="1">The sequence shown here is derived from an EMBL/GenBank/DDBJ whole genome shotgun (WGS) entry which is preliminary data.</text>
</comment>
<dbReference type="RefSeq" id="XP_060419186.1">
    <property type="nucleotide sequence ID" value="XM_060556666.1"/>
</dbReference>
<dbReference type="EMBL" id="JAHLJV010000004">
    <property type="protein sequence ID" value="KAK1598509.1"/>
    <property type="molecule type" value="Genomic_DNA"/>
</dbReference>
<dbReference type="AlphaFoldDB" id="A0AAD8QAB4"/>
<proteinExistence type="predicted"/>
<evidence type="ECO:0000313" key="2">
    <source>
        <dbReference type="Proteomes" id="UP001230504"/>
    </source>
</evidence>
<protein>
    <submittedName>
        <fullName evidence="1">Uncharacterized protein</fullName>
    </submittedName>
</protein>
<gene>
    <name evidence="1" type="ORF">LY79DRAFT_537350</name>
</gene>
<accession>A0AAD8QAB4</accession>
<name>A0AAD8QAB4_9PEZI</name>
<sequence>MYLAAYRPPVTTSHVLFCLPFPWTVGIDLGRPTILCGRPLRCGGRRWILLPDSFSRCATFQLQKGLGLGWKGG</sequence>
<reference evidence="1" key="1">
    <citation type="submission" date="2021-06" db="EMBL/GenBank/DDBJ databases">
        <title>Comparative genomics, transcriptomics and evolutionary studies reveal genomic signatures of adaptation to plant cell wall in hemibiotrophic fungi.</title>
        <authorList>
            <consortium name="DOE Joint Genome Institute"/>
            <person name="Baroncelli R."/>
            <person name="Diaz J.F."/>
            <person name="Benocci T."/>
            <person name="Peng M."/>
            <person name="Battaglia E."/>
            <person name="Haridas S."/>
            <person name="Andreopoulos W."/>
            <person name="Labutti K."/>
            <person name="Pangilinan J."/>
            <person name="Floch G.L."/>
            <person name="Makela M.R."/>
            <person name="Henrissat B."/>
            <person name="Grigoriev I.V."/>
            <person name="Crouch J.A."/>
            <person name="De Vries R.P."/>
            <person name="Sukno S.A."/>
            <person name="Thon M.R."/>
        </authorList>
    </citation>
    <scope>NUCLEOTIDE SEQUENCE</scope>
    <source>
        <strain evidence="1">CBS 125086</strain>
    </source>
</reference>
<keyword evidence="2" id="KW-1185">Reference proteome</keyword>
<dbReference type="Proteomes" id="UP001230504">
    <property type="component" value="Unassembled WGS sequence"/>
</dbReference>
<evidence type="ECO:0000313" key="1">
    <source>
        <dbReference type="EMBL" id="KAK1598509.1"/>
    </source>
</evidence>